<evidence type="ECO:0000256" key="4">
    <source>
        <dbReference type="ARBA" id="ARBA00022729"/>
    </source>
</evidence>
<dbReference type="CDD" id="cd01837">
    <property type="entry name" value="SGNH_plant_lipase_like"/>
    <property type="match status" value="1"/>
</dbReference>
<dbReference type="Pfam" id="PF00657">
    <property type="entry name" value="Lipase_GDSL"/>
    <property type="match status" value="1"/>
</dbReference>
<protein>
    <submittedName>
        <fullName evidence="8">GDSL esterase/lipase</fullName>
    </submittedName>
</protein>
<comment type="caution">
    <text evidence="8">The sequence shown here is derived from an EMBL/GenBank/DDBJ whole genome shotgun (WGS) entry which is preliminary data.</text>
</comment>
<keyword evidence="5" id="KW-0378">Hydrolase</keyword>
<keyword evidence="9" id="KW-1185">Reference proteome</keyword>
<evidence type="ECO:0000256" key="6">
    <source>
        <dbReference type="ARBA" id="ARBA00022963"/>
    </source>
</evidence>
<dbReference type="SUPFAM" id="SSF52266">
    <property type="entry name" value="SGNH hydrolase"/>
    <property type="match status" value="1"/>
</dbReference>
<reference evidence="8" key="1">
    <citation type="submission" date="2020-09" db="EMBL/GenBank/DDBJ databases">
        <title>Genome-Enabled Discovery of Anthraquinone Biosynthesis in Senna tora.</title>
        <authorList>
            <person name="Kang S.-H."/>
            <person name="Pandey R.P."/>
            <person name="Lee C.-M."/>
            <person name="Sim J.-S."/>
            <person name="Jeong J.-T."/>
            <person name="Choi B.-S."/>
            <person name="Jung M."/>
            <person name="Ginzburg D."/>
            <person name="Zhao K."/>
            <person name="Won S.Y."/>
            <person name="Oh T.-J."/>
            <person name="Yu Y."/>
            <person name="Kim N.-H."/>
            <person name="Lee O.R."/>
            <person name="Lee T.-H."/>
            <person name="Bashyal P."/>
            <person name="Kim T.-S."/>
            <person name="Lee W.-H."/>
            <person name="Kawkins C."/>
            <person name="Kim C.-K."/>
            <person name="Kim J.S."/>
            <person name="Ahn B.O."/>
            <person name="Rhee S.Y."/>
            <person name="Sohng J.K."/>
        </authorList>
    </citation>
    <scope>NUCLEOTIDE SEQUENCE</scope>
    <source>
        <tissue evidence="8">Leaf</tissue>
    </source>
</reference>
<dbReference type="PANTHER" id="PTHR45650:SF75">
    <property type="entry name" value="GDSL-LIKE LIPASE_ACYLHYDROLASE"/>
    <property type="match status" value="1"/>
</dbReference>
<evidence type="ECO:0000313" key="8">
    <source>
        <dbReference type="EMBL" id="KAF7803245.1"/>
    </source>
</evidence>
<comment type="similarity">
    <text evidence="2">Belongs to the 'GDSL' lipolytic enzyme family.</text>
</comment>
<evidence type="ECO:0000256" key="2">
    <source>
        <dbReference type="ARBA" id="ARBA00008668"/>
    </source>
</evidence>
<keyword evidence="4" id="KW-0732">Signal</keyword>
<gene>
    <name evidence="8" type="ORF">G2W53_042356</name>
</gene>
<dbReference type="GO" id="GO:0016042">
    <property type="term" value="P:lipid catabolic process"/>
    <property type="evidence" value="ECO:0007669"/>
    <property type="project" value="UniProtKB-KW"/>
</dbReference>
<keyword evidence="3" id="KW-0964">Secreted</keyword>
<evidence type="ECO:0000313" key="9">
    <source>
        <dbReference type="Proteomes" id="UP000634136"/>
    </source>
</evidence>
<proteinExistence type="inferred from homology"/>
<sequence length="354" mass="38995">MKSNCVEGDGHVPCLFIFGDSYSDSGNNNNLPTVAKVNYHPYGIDFPSGPTGRFNNGLTLPDFLTQFLGFEKLIPPFADTSGSDILKGVNYASGAAGIRFESGKQGGFVVDLGLQVKNHKVIVSEIGRRLGGDEAAEEYLKKCLYLVNIGTNDYINNYFMPLVFPTSRLYNTRQYAQLLIHQYSHQIKALESVGARKFGLFGLFPLGCIPNAILTRGTAPNGSSSCVQEQNRAVSIFNHNLKSLVDQLNTNNTDFPDAKFTFVNTNKIFTQILHKPHSFGFKVTKGTCCKISSAITGLCFPLKRPCENRDEFVFWDGIHTSQALNRIIAISSYNNSIIASSITSPMDISQLARF</sequence>
<dbReference type="AlphaFoldDB" id="A0A834SF93"/>
<dbReference type="InterPro" id="IPR001087">
    <property type="entry name" value="GDSL"/>
</dbReference>
<accession>A0A834SF93</accession>
<comment type="subcellular location">
    <subcellularLocation>
        <location evidence="1">Secreted</location>
    </subcellularLocation>
</comment>
<dbReference type="Gene3D" id="3.40.50.1110">
    <property type="entry name" value="SGNH hydrolase"/>
    <property type="match status" value="1"/>
</dbReference>
<dbReference type="InterPro" id="IPR036514">
    <property type="entry name" value="SGNH_hydro_sf"/>
</dbReference>
<dbReference type="OrthoDB" id="1683520at2759"/>
<dbReference type="GO" id="GO:0016788">
    <property type="term" value="F:hydrolase activity, acting on ester bonds"/>
    <property type="evidence" value="ECO:0007669"/>
    <property type="project" value="InterPro"/>
</dbReference>
<keyword evidence="7" id="KW-0443">Lipid metabolism</keyword>
<dbReference type="PANTHER" id="PTHR45650">
    <property type="entry name" value="GDSL-LIKE LIPASE/ACYLHYDROLASE-RELATED"/>
    <property type="match status" value="1"/>
</dbReference>
<evidence type="ECO:0000256" key="3">
    <source>
        <dbReference type="ARBA" id="ARBA00022525"/>
    </source>
</evidence>
<evidence type="ECO:0000256" key="5">
    <source>
        <dbReference type="ARBA" id="ARBA00022801"/>
    </source>
</evidence>
<dbReference type="EMBL" id="JAAIUW010000013">
    <property type="protein sequence ID" value="KAF7803245.1"/>
    <property type="molecule type" value="Genomic_DNA"/>
</dbReference>
<dbReference type="GO" id="GO:0005576">
    <property type="term" value="C:extracellular region"/>
    <property type="evidence" value="ECO:0007669"/>
    <property type="project" value="UniProtKB-SubCell"/>
</dbReference>
<evidence type="ECO:0000256" key="7">
    <source>
        <dbReference type="ARBA" id="ARBA00023098"/>
    </source>
</evidence>
<organism evidence="8 9">
    <name type="scientific">Senna tora</name>
    <dbReference type="NCBI Taxonomy" id="362788"/>
    <lineage>
        <taxon>Eukaryota</taxon>
        <taxon>Viridiplantae</taxon>
        <taxon>Streptophyta</taxon>
        <taxon>Embryophyta</taxon>
        <taxon>Tracheophyta</taxon>
        <taxon>Spermatophyta</taxon>
        <taxon>Magnoliopsida</taxon>
        <taxon>eudicotyledons</taxon>
        <taxon>Gunneridae</taxon>
        <taxon>Pentapetalae</taxon>
        <taxon>rosids</taxon>
        <taxon>fabids</taxon>
        <taxon>Fabales</taxon>
        <taxon>Fabaceae</taxon>
        <taxon>Caesalpinioideae</taxon>
        <taxon>Cassia clade</taxon>
        <taxon>Senna</taxon>
    </lineage>
</organism>
<keyword evidence="6" id="KW-0442">Lipid degradation</keyword>
<dbReference type="InterPro" id="IPR035669">
    <property type="entry name" value="SGNH_plant_lipase-like"/>
</dbReference>
<dbReference type="Proteomes" id="UP000634136">
    <property type="component" value="Unassembled WGS sequence"/>
</dbReference>
<name>A0A834SF93_9FABA</name>
<evidence type="ECO:0000256" key="1">
    <source>
        <dbReference type="ARBA" id="ARBA00004613"/>
    </source>
</evidence>
<dbReference type="InterPro" id="IPR051238">
    <property type="entry name" value="GDSL_esterase/lipase"/>
</dbReference>